<dbReference type="Proteomes" id="UP000244956">
    <property type="component" value="Unassembled WGS sequence"/>
</dbReference>
<keyword evidence="5 7" id="KW-0378">Hydrolase</keyword>
<gene>
    <name evidence="8" type="ORF">DDZ16_17000</name>
</gene>
<sequence length="721" mass="83697">MKKLLLVLISLHLAFASFAKEGMWIPLLLEKYNIEEMQEMGFRLTAEDIYSINQASMKDAVMIFGGGCTGELISDQGLIITNHHCGYSAIQSHSTIENDYLTNGFWAMSKEEELPNPGLSVTFLKYMEDVTDSVLVGVEESMSMKKREKVIDENISKIKERATKDNHYTATIKPFFHGNQYFLFVNEVYKDVRLVGAPPSAIGKFGGDTDNWMWPRHTGDFSVFRIYADENNEPAEYSEENKPFIPKKHFPVSLKGIEEGDFTMVFGYPGSTDQYVPSYHLKMLTEKVYPELIEIRTHKLNIMDKYMEQDPGVRIKYAAKNARVSNSWKRWRGEIRGLDILNAREKKKAYQEKLMQWVNKNSDRKAHYGQILNEYKDLYEEFGDVKLARDLLLEVIYRNGVEVAEVASMFRPLLKLYETEEDPGEEKISQAKEEVKKKINDFFKDYYQPIDKEVTADILSLYSQSVNPEFLPDVYRRINEKFNNDFQAYTEKLFRKTLFADKTSALALLEGFSERSIKKVRKDPAWKLYKTFMETYRDQLYPLYNSLRQKNDSLNRIYMKAQMEFESDKVFYPDANFTLRVGYGKVKGYEARDAIEYEHLTTIEGIMEKDNPEIYDYRVPEKLKTLYRQKDYGRYEVDGTVPVCFLATNHTTGGNSGSPVVNAEGHLIGVNFDRAWEGVMSDLMFNPEQCRNISLDIRYALFIIDKFAGAGYLLDEMTIIE</sequence>
<evidence type="ECO:0000256" key="2">
    <source>
        <dbReference type="ARBA" id="ARBA00022438"/>
    </source>
</evidence>
<dbReference type="GO" id="GO:0008239">
    <property type="term" value="F:dipeptidyl-peptidase activity"/>
    <property type="evidence" value="ECO:0007669"/>
    <property type="project" value="UniProtKB-UniRule"/>
</dbReference>
<dbReference type="Pfam" id="PF10459">
    <property type="entry name" value="Peptidase_S46"/>
    <property type="match status" value="1"/>
</dbReference>
<keyword evidence="4 7" id="KW-0732">Signal</keyword>
<keyword evidence="3 7" id="KW-0645">Protease</keyword>
<evidence type="ECO:0000256" key="5">
    <source>
        <dbReference type="ARBA" id="ARBA00022801"/>
    </source>
</evidence>
<keyword evidence="9" id="KW-1185">Reference proteome</keyword>
<dbReference type="PANTHER" id="PTHR38469:SF1">
    <property type="entry name" value="PERIPLASMIC PEPTIDASE SUBFAMILY S1B"/>
    <property type="match status" value="1"/>
</dbReference>
<comment type="function">
    <text evidence="7">Catalyzes the removal of dipeptides from the N-terminus of oligopeptides.</text>
</comment>
<comment type="similarity">
    <text evidence="1 7">Belongs to the peptidase S46 family.</text>
</comment>
<dbReference type="GO" id="GO:0070009">
    <property type="term" value="F:serine-type aminopeptidase activity"/>
    <property type="evidence" value="ECO:0007669"/>
    <property type="project" value="UniProtKB-UniRule"/>
</dbReference>
<accession>A0A2U2B549</accession>
<dbReference type="GO" id="GO:0006508">
    <property type="term" value="P:proteolysis"/>
    <property type="evidence" value="ECO:0007669"/>
    <property type="project" value="UniProtKB-KW"/>
</dbReference>
<dbReference type="InterPro" id="IPR043504">
    <property type="entry name" value="Peptidase_S1_PA_chymotrypsin"/>
</dbReference>
<comment type="caution">
    <text evidence="8">The sequence shown here is derived from an EMBL/GenBank/DDBJ whole genome shotgun (WGS) entry which is preliminary data.</text>
</comment>
<organism evidence="8 9">
    <name type="scientific">Marinilabilia rubra</name>
    <dbReference type="NCBI Taxonomy" id="2162893"/>
    <lineage>
        <taxon>Bacteria</taxon>
        <taxon>Pseudomonadati</taxon>
        <taxon>Bacteroidota</taxon>
        <taxon>Bacteroidia</taxon>
        <taxon>Marinilabiliales</taxon>
        <taxon>Marinilabiliaceae</taxon>
        <taxon>Marinilabilia</taxon>
    </lineage>
</organism>
<reference evidence="8 9" key="1">
    <citation type="submission" date="2018-05" db="EMBL/GenBank/DDBJ databases">
        <title>Marinilabilia rubrum sp. nov., isolated from saltern sediment.</title>
        <authorList>
            <person name="Zhang R."/>
        </authorList>
    </citation>
    <scope>NUCLEOTIDE SEQUENCE [LARGE SCALE GENOMIC DNA]</scope>
    <source>
        <strain evidence="8 9">WTE16</strain>
    </source>
</reference>
<dbReference type="GO" id="GO:0043171">
    <property type="term" value="P:peptide catabolic process"/>
    <property type="evidence" value="ECO:0007669"/>
    <property type="project" value="UniProtKB-UniRule"/>
</dbReference>
<keyword evidence="6 7" id="KW-0720">Serine protease</keyword>
<dbReference type="SUPFAM" id="SSF50494">
    <property type="entry name" value="Trypsin-like serine proteases"/>
    <property type="match status" value="1"/>
</dbReference>
<proteinExistence type="inferred from homology"/>
<name>A0A2U2B549_9BACT</name>
<evidence type="ECO:0000256" key="7">
    <source>
        <dbReference type="RuleBase" id="RU366067"/>
    </source>
</evidence>
<dbReference type="InterPro" id="IPR009003">
    <property type="entry name" value="Peptidase_S1_PA"/>
</dbReference>
<dbReference type="RefSeq" id="WP_109265683.1">
    <property type="nucleotide sequence ID" value="NZ_QEWP01000018.1"/>
</dbReference>
<evidence type="ECO:0000256" key="4">
    <source>
        <dbReference type="ARBA" id="ARBA00022729"/>
    </source>
</evidence>
<evidence type="ECO:0000256" key="1">
    <source>
        <dbReference type="ARBA" id="ARBA00010491"/>
    </source>
</evidence>
<evidence type="ECO:0000313" key="8">
    <source>
        <dbReference type="EMBL" id="PWD98189.1"/>
    </source>
</evidence>
<evidence type="ECO:0000256" key="3">
    <source>
        <dbReference type="ARBA" id="ARBA00022670"/>
    </source>
</evidence>
<dbReference type="InterPro" id="IPR019500">
    <property type="entry name" value="Pep_S46"/>
</dbReference>
<dbReference type="EMBL" id="QEWP01000018">
    <property type="protein sequence ID" value="PWD98189.1"/>
    <property type="molecule type" value="Genomic_DNA"/>
</dbReference>
<evidence type="ECO:0000256" key="6">
    <source>
        <dbReference type="ARBA" id="ARBA00022825"/>
    </source>
</evidence>
<keyword evidence="2 7" id="KW-0031">Aminopeptidase</keyword>
<dbReference type="EC" id="3.4.14.-" evidence="7"/>
<dbReference type="OrthoDB" id="9805367at2"/>
<evidence type="ECO:0000313" key="9">
    <source>
        <dbReference type="Proteomes" id="UP000244956"/>
    </source>
</evidence>
<feature type="signal peptide" evidence="7">
    <location>
        <begin position="1"/>
        <end position="19"/>
    </location>
</feature>
<feature type="chain" id="PRO_5023013233" description="Dipeptidyl-peptidase" evidence="7">
    <location>
        <begin position="20"/>
        <end position="721"/>
    </location>
</feature>
<protein>
    <recommendedName>
        <fullName evidence="7">Dipeptidyl-peptidase</fullName>
        <ecNumber evidence="7">3.4.14.-</ecNumber>
    </recommendedName>
</protein>
<dbReference type="Gene3D" id="2.40.10.10">
    <property type="entry name" value="Trypsin-like serine proteases"/>
    <property type="match status" value="1"/>
</dbReference>
<dbReference type="AlphaFoldDB" id="A0A2U2B549"/>
<dbReference type="PANTHER" id="PTHR38469">
    <property type="entry name" value="PERIPLASMIC PEPTIDASE SUBFAMILY S1B"/>
    <property type="match status" value="1"/>
</dbReference>